<name>A0A2G9CEC1_9BURK</name>
<accession>A0A2G9CEC1</accession>
<evidence type="ECO:0000259" key="8">
    <source>
        <dbReference type="Pfam" id="PF23368"/>
    </source>
</evidence>
<reference evidence="9 10" key="1">
    <citation type="submission" date="2017-11" db="EMBL/GenBank/DDBJ databases">
        <title>Draft genome sequence of Mitsuaria sp. HWN-4.</title>
        <authorList>
            <person name="Gundlapally S.R."/>
        </authorList>
    </citation>
    <scope>NUCLEOTIDE SEQUENCE [LARGE SCALE GENOMIC DNA]</scope>
    <source>
        <strain evidence="9 10">HWN-4</strain>
    </source>
</reference>
<comment type="cofactor">
    <cofactor evidence="6">
        <name>Zn(2+)</name>
        <dbReference type="ChEBI" id="CHEBI:29105"/>
    </cofactor>
    <text evidence="6">Binds 1 zinc ion per subunit.</text>
</comment>
<evidence type="ECO:0000256" key="5">
    <source>
        <dbReference type="ARBA" id="ARBA00023049"/>
    </source>
</evidence>
<dbReference type="OrthoDB" id="9810445at2"/>
<evidence type="ECO:0000256" key="3">
    <source>
        <dbReference type="ARBA" id="ARBA00022801"/>
    </source>
</evidence>
<dbReference type="Proteomes" id="UP000231501">
    <property type="component" value="Unassembled WGS sequence"/>
</dbReference>
<sequence length="376" mass="40954">MTGEAPGVPTLLADYFDGRSARARPVRLWLEREQLVVHDQDLDGVERRYPIRQVQWPERTRHGQRQAQLPDGGVLTTRDAVGWDDWAAAATQGRGLGGGLAVRWFSSWRHSIVALGVVVAVGAVVWHWGVPAAADTIARHLPESIGQSIGDESMEQLDGYLLKPSKMDAQAQQQWRARFAAMVASQPGEPTPYELHFRDAGETIGPNAFALPGGHIVVTDALLKLLGDQPDAVLGVLAHELGHVREQHGLRLTMRASLTGALLGFAIGDFSSLLAAAPAALTHASYSRDFEREADAQAKRLLIDSGRSPRAMLLLFERIGAWRAARTAQAKAEGASEPKTLGREVGEQAKAGAGELLRIAFNTHPADEERMKFFER</sequence>
<keyword evidence="3 6" id="KW-0378">Hydrolase</keyword>
<dbReference type="InterPro" id="IPR001915">
    <property type="entry name" value="Peptidase_M48"/>
</dbReference>
<dbReference type="Pfam" id="PF23368">
    <property type="entry name" value="DUF7092"/>
    <property type="match status" value="1"/>
</dbReference>
<dbReference type="EMBL" id="PEOG01000007">
    <property type="protein sequence ID" value="PIM54780.1"/>
    <property type="molecule type" value="Genomic_DNA"/>
</dbReference>
<protein>
    <submittedName>
        <fullName evidence="9">Uncharacterized protein</fullName>
    </submittedName>
</protein>
<dbReference type="Gene3D" id="3.30.2010.10">
    <property type="entry name" value="Metalloproteases ('zincins'), catalytic domain"/>
    <property type="match status" value="1"/>
</dbReference>
<gene>
    <name evidence="9" type="ORF">CS062_02525</name>
</gene>
<keyword evidence="2" id="KW-0479">Metal-binding</keyword>
<comment type="similarity">
    <text evidence="6">Belongs to the peptidase M48 family.</text>
</comment>
<evidence type="ECO:0000256" key="4">
    <source>
        <dbReference type="ARBA" id="ARBA00022833"/>
    </source>
</evidence>
<dbReference type="AlphaFoldDB" id="A0A2G9CEC1"/>
<dbReference type="RefSeq" id="WP_099859892.1">
    <property type="nucleotide sequence ID" value="NZ_PEOG01000007.1"/>
</dbReference>
<dbReference type="PANTHER" id="PTHR22726">
    <property type="entry name" value="METALLOENDOPEPTIDASE OMA1"/>
    <property type="match status" value="1"/>
</dbReference>
<dbReference type="GO" id="GO:0004222">
    <property type="term" value="F:metalloendopeptidase activity"/>
    <property type="evidence" value="ECO:0007669"/>
    <property type="project" value="InterPro"/>
</dbReference>
<evidence type="ECO:0000259" key="7">
    <source>
        <dbReference type="Pfam" id="PF01435"/>
    </source>
</evidence>
<dbReference type="InterPro" id="IPR055518">
    <property type="entry name" value="DUF7092"/>
</dbReference>
<dbReference type="PANTHER" id="PTHR22726:SF1">
    <property type="entry name" value="METALLOENDOPEPTIDASE OMA1, MITOCHONDRIAL"/>
    <property type="match status" value="1"/>
</dbReference>
<evidence type="ECO:0000313" key="9">
    <source>
        <dbReference type="EMBL" id="PIM54780.1"/>
    </source>
</evidence>
<evidence type="ECO:0000256" key="2">
    <source>
        <dbReference type="ARBA" id="ARBA00022723"/>
    </source>
</evidence>
<dbReference type="GO" id="GO:0046872">
    <property type="term" value="F:metal ion binding"/>
    <property type="evidence" value="ECO:0007669"/>
    <property type="project" value="UniProtKB-KW"/>
</dbReference>
<feature type="domain" description="DUF7092" evidence="8">
    <location>
        <begin position="11"/>
        <end position="89"/>
    </location>
</feature>
<dbReference type="GO" id="GO:0016020">
    <property type="term" value="C:membrane"/>
    <property type="evidence" value="ECO:0007669"/>
    <property type="project" value="TreeGrafter"/>
</dbReference>
<dbReference type="InterPro" id="IPR051156">
    <property type="entry name" value="Mito/Outer_Membr_Metalloprot"/>
</dbReference>
<dbReference type="GO" id="GO:0051603">
    <property type="term" value="P:proteolysis involved in protein catabolic process"/>
    <property type="evidence" value="ECO:0007669"/>
    <property type="project" value="TreeGrafter"/>
</dbReference>
<dbReference type="Pfam" id="PF01435">
    <property type="entry name" value="Peptidase_M48"/>
    <property type="match status" value="1"/>
</dbReference>
<dbReference type="CDD" id="cd07332">
    <property type="entry name" value="M48C_Oma1_like"/>
    <property type="match status" value="1"/>
</dbReference>
<comment type="caution">
    <text evidence="9">The sequence shown here is derived from an EMBL/GenBank/DDBJ whole genome shotgun (WGS) entry which is preliminary data.</text>
</comment>
<evidence type="ECO:0000256" key="6">
    <source>
        <dbReference type="RuleBase" id="RU003983"/>
    </source>
</evidence>
<proteinExistence type="inferred from homology"/>
<keyword evidence="10" id="KW-1185">Reference proteome</keyword>
<evidence type="ECO:0000256" key="1">
    <source>
        <dbReference type="ARBA" id="ARBA00022670"/>
    </source>
</evidence>
<keyword evidence="1 6" id="KW-0645">Protease</keyword>
<feature type="domain" description="Peptidase M48" evidence="7">
    <location>
        <begin position="193"/>
        <end position="373"/>
    </location>
</feature>
<evidence type="ECO:0000313" key="10">
    <source>
        <dbReference type="Proteomes" id="UP000231501"/>
    </source>
</evidence>
<organism evidence="9 10">
    <name type="scientific">Roseateles chitinivorans</name>
    <dbReference type="NCBI Taxonomy" id="2917965"/>
    <lineage>
        <taxon>Bacteria</taxon>
        <taxon>Pseudomonadati</taxon>
        <taxon>Pseudomonadota</taxon>
        <taxon>Betaproteobacteria</taxon>
        <taxon>Burkholderiales</taxon>
        <taxon>Sphaerotilaceae</taxon>
        <taxon>Roseateles</taxon>
    </lineage>
</organism>
<keyword evidence="4 6" id="KW-0862">Zinc</keyword>
<keyword evidence="5 6" id="KW-0482">Metalloprotease</keyword>